<dbReference type="InterPro" id="IPR043605">
    <property type="entry name" value="DUF883_C"/>
</dbReference>
<reference evidence="11 12" key="1">
    <citation type="submission" date="2016-01" db="EMBL/GenBank/DDBJ databases">
        <authorList>
            <person name="Oliw E.H."/>
        </authorList>
    </citation>
    <scope>NUCLEOTIDE SEQUENCE [LARGE SCALE GENOMIC DNA]</scope>
    <source>
        <strain evidence="11 12">FRB97</strain>
    </source>
</reference>
<dbReference type="InterPro" id="IPR043604">
    <property type="entry name" value="DUF883_N"/>
</dbReference>
<evidence type="ECO:0000256" key="2">
    <source>
        <dbReference type="ARBA" id="ARBA00010423"/>
    </source>
</evidence>
<dbReference type="RefSeq" id="WP_095847989.1">
    <property type="nucleotide sequence ID" value="NZ_CAMKXY010000002.1"/>
</dbReference>
<dbReference type="KEGG" id="gqu:AWC35_19825"/>
<sequence>MSKNTDDDQTTLDDDLKMLSDTLEEVLAYSGDRADQAYVDIKSHAEQALQEVRTRLESVSESYCARAKDAALRADFYVHEKPWQSVGIGATVGLVFGLLLARR</sequence>
<evidence type="ECO:0000313" key="12">
    <source>
        <dbReference type="Proteomes" id="UP000217182"/>
    </source>
</evidence>
<evidence type="ECO:0000256" key="1">
    <source>
        <dbReference type="ARBA" id="ARBA00004377"/>
    </source>
</evidence>
<protein>
    <submittedName>
        <fullName evidence="11">Protein ElaB</fullName>
    </submittedName>
</protein>
<dbReference type="NCBIfam" id="NF007709">
    <property type="entry name" value="PRK10404.1"/>
    <property type="match status" value="1"/>
</dbReference>
<evidence type="ECO:0000259" key="9">
    <source>
        <dbReference type="Pfam" id="PF05957"/>
    </source>
</evidence>
<dbReference type="Pfam" id="PF05957">
    <property type="entry name" value="DUF883"/>
    <property type="match status" value="1"/>
</dbReference>
<accession>A0A250B5F4</accession>
<evidence type="ECO:0000313" key="11">
    <source>
        <dbReference type="EMBL" id="ATA21404.1"/>
    </source>
</evidence>
<feature type="domain" description="DUF883" evidence="10">
    <location>
        <begin position="74"/>
        <end position="103"/>
    </location>
</feature>
<keyword evidence="7 8" id="KW-0472">Membrane</keyword>
<dbReference type="PANTHER" id="PTHR35893:SF1">
    <property type="entry name" value="PROTEIN ELAB"/>
    <property type="match status" value="1"/>
</dbReference>
<dbReference type="PANTHER" id="PTHR35893">
    <property type="entry name" value="INNER MEMBRANE PROTEIN-RELATED"/>
    <property type="match status" value="1"/>
</dbReference>
<dbReference type="OrthoDB" id="5298386at2"/>
<keyword evidence="3" id="KW-1003">Cell membrane</keyword>
<evidence type="ECO:0000256" key="7">
    <source>
        <dbReference type="ARBA" id="ARBA00023136"/>
    </source>
</evidence>
<keyword evidence="4" id="KW-0997">Cell inner membrane</keyword>
<dbReference type="InterPro" id="IPR010279">
    <property type="entry name" value="YqjD/ElaB"/>
</dbReference>
<evidence type="ECO:0000256" key="6">
    <source>
        <dbReference type="ARBA" id="ARBA00022989"/>
    </source>
</evidence>
<dbReference type="GO" id="GO:0005886">
    <property type="term" value="C:plasma membrane"/>
    <property type="evidence" value="ECO:0007669"/>
    <property type="project" value="UniProtKB-SubCell"/>
</dbReference>
<evidence type="ECO:0000256" key="3">
    <source>
        <dbReference type="ARBA" id="ARBA00022475"/>
    </source>
</evidence>
<dbReference type="Pfam" id="PF19029">
    <property type="entry name" value="DUF883_C"/>
    <property type="match status" value="1"/>
</dbReference>
<dbReference type="AlphaFoldDB" id="A0A250B5F4"/>
<keyword evidence="6 8" id="KW-1133">Transmembrane helix</keyword>
<evidence type="ECO:0000256" key="4">
    <source>
        <dbReference type="ARBA" id="ARBA00022519"/>
    </source>
</evidence>
<comment type="subcellular location">
    <subcellularLocation>
        <location evidence="1">Cell inner membrane</location>
        <topology evidence="1">Single-pass membrane protein</topology>
    </subcellularLocation>
</comment>
<feature type="transmembrane region" description="Helical" evidence="8">
    <location>
        <begin position="83"/>
        <end position="101"/>
    </location>
</feature>
<gene>
    <name evidence="11" type="ORF">AWC35_19825</name>
</gene>
<feature type="domain" description="DUF883" evidence="9">
    <location>
        <begin position="12"/>
        <end position="58"/>
    </location>
</feature>
<name>A0A250B5F4_9GAMM</name>
<evidence type="ECO:0000256" key="8">
    <source>
        <dbReference type="SAM" id="Phobius"/>
    </source>
</evidence>
<dbReference type="EMBL" id="CP014136">
    <property type="protein sequence ID" value="ATA21404.1"/>
    <property type="molecule type" value="Genomic_DNA"/>
</dbReference>
<dbReference type="GO" id="GO:0043022">
    <property type="term" value="F:ribosome binding"/>
    <property type="evidence" value="ECO:0007669"/>
    <property type="project" value="InterPro"/>
</dbReference>
<dbReference type="Proteomes" id="UP000217182">
    <property type="component" value="Chromosome"/>
</dbReference>
<evidence type="ECO:0000259" key="10">
    <source>
        <dbReference type="Pfam" id="PF19029"/>
    </source>
</evidence>
<comment type="similarity">
    <text evidence="2">Belongs to the ElaB/YgaM/YqjD family.</text>
</comment>
<keyword evidence="5 8" id="KW-0812">Transmembrane</keyword>
<proteinExistence type="inferred from homology"/>
<organism evidence="11 12">
    <name type="scientific">Gibbsiella quercinecans</name>
    <dbReference type="NCBI Taxonomy" id="929813"/>
    <lineage>
        <taxon>Bacteria</taxon>
        <taxon>Pseudomonadati</taxon>
        <taxon>Pseudomonadota</taxon>
        <taxon>Gammaproteobacteria</taxon>
        <taxon>Enterobacterales</taxon>
        <taxon>Yersiniaceae</taxon>
        <taxon>Gibbsiella</taxon>
    </lineage>
</organism>
<keyword evidence="12" id="KW-1185">Reference proteome</keyword>
<evidence type="ECO:0000256" key="5">
    <source>
        <dbReference type="ARBA" id="ARBA00022692"/>
    </source>
</evidence>